<dbReference type="Gene3D" id="3.40.50.360">
    <property type="match status" value="1"/>
</dbReference>
<feature type="compositionally biased region" description="Polar residues" evidence="1">
    <location>
        <begin position="1"/>
        <end position="20"/>
    </location>
</feature>
<feature type="compositionally biased region" description="Low complexity" evidence="1">
    <location>
        <begin position="1534"/>
        <end position="1545"/>
    </location>
</feature>
<reference evidence="4" key="1">
    <citation type="submission" date="2016-06" db="EMBL/GenBank/DDBJ databases">
        <title>Draft Genome sequence of the fungus Inonotus baumii.</title>
        <authorList>
            <person name="Zhu H."/>
            <person name="Lin W."/>
        </authorList>
    </citation>
    <scope>NUCLEOTIDE SEQUENCE</scope>
    <source>
        <strain evidence="4">821</strain>
    </source>
</reference>
<dbReference type="Gene3D" id="1.10.510.10">
    <property type="entry name" value="Transferase(Phosphotransferase) domain 1"/>
    <property type="match status" value="2"/>
</dbReference>
<feature type="region of interest" description="Disordered" evidence="1">
    <location>
        <begin position="717"/>
        <end position="737"/>
    </location>
</feature>
<dbReference type="OrthoDB" id="312874at2759"/>
<proteinExistence type="predicted"/>
<dbReference type="SUPFAM" id="SSF56112">
    <property type="entry name" value="Protein kinase-like (PK-like)"/>
    <property type="match status" value="2"/>
</dbReference>
<evidence type="ECO:0000313" key="5">
    <source>
        <dbReference type="Proteomes" id="UP000757232"/>
    </source>
</evidence>
<dbReference type="InterPro" id="IPR011009">
    <property type="entry name" value="Kinase-like_dom_sf"/>
</dbReference>
<evidence type="ECO:0000313" key="4">
    <source>
        <dbReference type="EMBL" id="OCB90614.1"/>
    </source>
</evidence>
<keyword evidence="5" id="KW-1185">Reference proteome</keyword>
<dbReference type="Pfam" id="PF00258">
    <property type="entry name" value="Flavodoxin_1"/>
    <property type="match status" value="1"/>
</dbReference>
<protein>
    <recommendedName>
        <fullName evidence="6">Fungal-type protein kinase domain-containing protein</fullName>
    </recommendedName>
</protein>
<evidence type="ECO:0000259" key="3">
    <source>
        <dbReference type="PROSITE" id="PS50902"/>
    </source>
</evidence>
<dbReference type="InterPro" id="IPR029039">
    <property type="entry name" value="Flavoprotein-like_sf"/>
</dbReference>
<dbReference type="GO" id="GO:0005524">
    <property type="term" value="F:ATP binding"/>
    <property type="evidence" value="ECO:0007669"/>
    <property type="project" value="InterPro"/>
</dbReference>
<dbReference type="InterPro" id="IPR001094">
    <property type="entry name" value="Flavdoxin-like"/>
</dbReference>
<evidence type="ECO:0000256" key="1">
    <source>
        <dbReference type="SAM" id="MobiDB-lite"/>
    </source>
</evidence>
<dbReference type="PRINTS" id="PR00369">
    <property type="entry name" value="FLAVODOXIN"/>
</dbReference>
<dbReference type="InterPro" id="IPR000719">
    <property type="entry name" value="Prot_kinase_dom"/>
</dbReference>
<organism evidence="4 5">
    <name type="scientific">Sanghuangporus baumii</name>
    <name type="common">Phellinus baumii</name>
    <dbReference type="NCBI Taxonomy" id="108892"/>
    <lineage>
        <taxon>Eukaryota</taxon>
        <taxon>Fungi</taxon>
        <taxon>Dikarya</taxon>
        <taxon>Basidiomycota</taxon>
        <taxon>Agaricomycotina</taxon>
        <taxon>Agaricomycetes</taxon>
        <taxon>Hymenochaetales</taxon>
        <taxon>Hymenochaetaceae</taxon>
        <taxon>Sanghuangporus</taxon>
    </lineage>
</organism>
<evidence type="ECO:0000259" key="2">
    <source>
        <dbReference type="PROSITE" id="PS50011"/>
    </source>
</evidence>
<dbReference type="Proteomes" id="UP000757232">
    <property type="component" value="Unassembled WGS sequence"/>
</dbReference>
<dbReference type="Pfam" id="PF17667">
    <property type="entry name" value="Pkinase_fungal"/>
    <property type="match status" value="2"/>
</dbReference>
<comment type="caution">
    <text evidence="4">The sequence shown here is derived from an EMBL/GenBank/DDBJ whole genome shotgun (WGS) entry which is preliminary data.</text>
</comment>
<dbReference type="PROSITE" id="PS50902">
    <property type="entry name" value="FLAVODOXIN_LIKE"/>
    <property type="match status" value="1"/>
</dbReference>
<feature type="compositionally biased region" description="Basic and acidic residues" evidence="1">
    <location>
        <begin position="1572"/>
        <end position="1582"/>
    </location>
</feature>
<dbReference type="GO" id="GO:0004672">
    <property type="term" value="F:protein kinase activity"/>
    <property type="evidence" value="ECO:0007669"/>
    <property type="project" value="InterPro"/>
</dbReference>
<dbReference type="PANTHER" id="PTHR38248">
    <property type="entry name" value="FUNK1 6"/>
    <property type="match status" value="1"/>
</dbReference>
<name>A0A9Q5I329_SANBA</name>
<feature type="domain" description="Protein kinase" evidence="2">
    <location>
        <begin position="238"/>
        <end position="590"/>
    </location>
</feature>
<dbReference type="InterPro" id="IPR040976">
    <property type="entry name" value="Pkinase_fungal"/>
</dbReference>
<sequence length="1836" mass="209633">MSTFPSRVSGSDLTYSSQCTPLPPGFTTTEDGEYVSVSERLRNPGYSIPEISAQNFFDFLLPPLRDGIAIQDVISSLKAEGLFDSFNGLSASPTNEREDEMFVPLADIFNEATFLAAMASPHLRQTIRLVLLGNPSRKGRRVPHAIFSVNNAKDNFTARSVHNEILKTFSWADVAFTSEFDFGMTGEVWDNEPEMLIHAFLSLAFASKEELGWDSTVRTITDPEGNRIYHIDITNETYETLQLLSDGAAEELTSHGTRVWKVRRVGSDELYVVKDVWVEDGRDLEHSILETILNDVEEKYGSDVRKQVASHLLIPVAHWLIPIREEEDHTVRVMMRGHLPRFKNRIKISIGLIDEVDDIDTEESLDDLVIQESERRLSRAPLPWCNRKLKMVHRRHYRILYEEVATALYAIRNLPDIFTVLSDSANVLKWIHGCGWVHRDVSAGNLYLYYGRGLIGDFEHAKRKQTDIRHEHRIGTPDFMAIEATRRFYAHLPDDDPSHVETEGQTPLEHRIDESCSRKGSDLSPPFFHNDLHDLESLWWIAIWVLFSYRSFSGNVITGSRERESEVQRRSSGAELFPGNSDTENRRMFLVSKEIYFRRFSWMPDCLRSIKATLNTLRRILIWRYRKFEAAFPTIQMDVIEGVHDRIGRNFLKCKVLAASLRSNKKKFDCSRIDRSAREHHTLPASSTRRSLKRESLIDRVPSTIETRKFATDDAAGPLTSIRTNGKRKRDDDDSLPCMRPLRMARYELPAKSTKFPMYSRLVYVANDCMSYANGIPELSHNDGMILVQLHHLEIKVQPTHTREFRAGDLESIKAALAQDQSYSIPEIDLDSFMKHLLPPLKDGLDVDAILALASNDSSLIGPGGESWTDFQSAPIKRNKCEDDVFAPLSVICEKICYYAAETAELEQNFILALLPYHTPRSERNSTTRPDAYFLPRELKEHVSSMETKKELQTKRRPFTAAKVTTTRSEEEQIISWYDTAVPGEFKKENSPGTQSRNSKQLILNMHNIMTLDPCRRFTFGFTIENTSMRLWFCSRAIVLVSKEFDFSRKLRIFIHVLISFAFASKEELGWDTTIEPFIGTDGIRAYRISLNGQIYETVRILSDVAADALNSRATRVWLVWLLGSQSFFVLKDVWLEYDRDAEDNIRWMILEDVEKIFGKDAKEELSSHLLTPVACGLVPVARQDDDTLSVMMRGYTPCLTDFYSIKREGYVNADAKKSTGPPSTSDSDINRVQIPRIELRKIARRKHYRIVFSEAARPIHSIGTLSDVFLALKDSAKALKWIHGAGWVHRDISAGNLYYYSGPNGDGRGIIGDLEYAKWRSAVGRHKMRTANTDFMATEVLTRVYRFRPTHDSESDPRPKADGHSEGTSSEKTKSSLPFFHNDLHDLESLWWIAIYLLFMNDDSSGPDEVSQKVETFREEVSLLIFPRSKETEDRANFLIDKDQFHTKVSWMPRRYKKIKSAMNRLRKDLINYVKRFEAKLPQICTDAFRGSQDTFREQFQSCEVHAKGIELVPRKVTAIQLPDIEQGVTLPSSSGTSSAGRHSAQPKLGPVAPVETNVFESPVASKKRKQGEDNSSREETGNALDVAEQIAYLVPILATKHDKKQEELVHEALIVFVVSTTGSGVEPSSMTPMWNMLLRADLPSDILEDLHFAVFGLGDSAYKKFCWAAKKLSRRLFSLGAQEVCARGEGDEQHPLGWLFFALFIQLLNVNASKAALKVPWMCGCRRSFWRLKLCFLHCLTEPLKTSMSFYLPNYNYFGKTLDCVDDPLSGFKEYLLTAVRRNDCIASADWFQDMRHIEVDLEDDVIYSPGDVAIIHLYSPHQMSIFPWQHGLD</sequence>
<feature type="region of interest" description="Disordered" evidence="1">
    <location>
        <begin position="1"/>
        <end position="27"/>
    </location>
</feature>
<feature type="region of interest" description="Disordered" evidence="1">
    <location>
        <begin position="1350"/>
        <end position="1375"/>
    </location>
</feature>
<dbReference type="PROSITE" id="PS50011">
    <property type="entry name" value="PROTEIN_KINASE_DOM"/>
    <property type="match status" value="1"/>
</dbReference>
<evidence type="ECO:0008006" key="6">
    <source>
        <dbReference type="Google" id="ProtNLM"/>
    </source>
</evidence>
<dbReference type="PANTHER" id="PTHR38248:SF2">
    <property type="entry name" value="FUNK1 11"/>
    <property type="match status" value="1"/>
</dbReference>
<accession>A0A9Q5I329</accession>
<dbReference type="EMBL" id="LNZH02000123">
    <property type="protein sequence ID" value="OCB90614.1"/>
    <property type="molecule type" value="Genomic_DNA"/>
</dbReference>
<gene>
    <name evidence="4" type="ORF">A7U60_g2132</name>
</gene>
<dbReference type="GO" id="GO:0010181">
    <property type="term" value="F:FMN binding"/>
    <property type="evidence" value="ECO:0007669"/>
    <property type="project" value="InterPro"/>
</dbReference>
<dbReference type="InterPro" id="IPR008254">
    <property type="entry name" value="Flavodoxin/NO_synth"/>
</dbReference>
<feature type="region of interest" description="Disordered" evidence="1">
    <location>
        <begin position="1529"/>
        <end position="1583"/>
    </location>
</feature>
<dbReference type="SUPFAM" id="SSF52218">
    <property type="entry name" value="Flavoproteins"/>
    <property type="match status" value="1"/>
</dbReference>
<feature type="domain" description="Flavodoxin-like" evidence="3">
    <location>
        <begin position="1574"/>
        <end position="1705"/>
    </location>
</feature>